<keyword evidence="1" id="KW-1133">Transmembrane helix</keyword>
<name>A0ABR4DIE3_9PEZI</name>
<dbReference type="InterPro" id="IPR016024">
    <property type="entry name" value="ARM-type_fold"/>
</dbReference>
<dbReference type="Proteomes" id="UP001600064">
    <property type="component" value="Unassembled WGS sequence"/>
</dbReference>
<dbReference type="GeneID" id="98123226"/>
<evidence type="ECO:0000256" key="1">
    <source>
        <dbReference type="SAM" id="Phobius"/>
    </source>
</evidence>
<sequence>MGWLLRLIRDDRVLLGYLAVNAIGWLFGVRILLRKWRDEAEIKAPQPKTQYITQDTEDALQLSTLDTLLGHYNQSIRETAAKILCDRAFNDKDTVETLLWGITRPEYDERMRYLRALAVISDPRGFERLHTWKAYAALVRSLELSLDPEQEVLDDETWDEYPLRDMAEKLCLMFINQLVSSYDAGKLIRAGFVDKWLAKQNWGSAPEERQRNFARYMRYKANRVTDIVACIRALPAGRKALQRAGLVPATPPPSERDGEDNMPLIERLSVLLPGNISIAEIGDDEQARLLLRSLQGTQSAEEQRVRHRHRQAIVMNDGSHPVSREDIIQRPESPT</sequence>
<feature type="transmembrane region" description="Helical" evidence="1">
    <location>
        <begin position="14"/>
        <end position="33"/>
    </location>
</feature>
<comment type="caution">
    <text evidence="2">The sequence shown here is derived from an EMBL/GenBank/DDBJ whole genome shotgun (WGS) entry which is preliminary data.</text>
</comment>
<dbReference type="SUPFAM" id="SSF48371">
    <property type="entry name" value="ARM repeat"/>
    <property type="match status" value="1"/>
</dbReference>
<keyword evidence="3" id="KW-1185">Reference proteome</keyword>
<evidence type="ECO:0000313" key="2">
    <source>
        <dbReference type="EMBL" id="KAL2270140.1"/>
    </source>
</evidence>
<accession>A0ABR4DIE3</accession>
<proteinExistence type="predicted"/>
<dbReference type="RefSeq" id="XP_070868864.1">
    <property type="nucleotide sequence ID" value="XM_071008582.1"/>
</dbReference>
<keyword evidence="1" id="KW-0472">Membrane</keyword>
<reference evidence="2 3" key="1">
    <citation type="journal article" date="2024" name="Commun. Biol.">
        <title>Comparative genomic analysis of thermophilic fungi reveals convergent evolutionary adaptations and gene losses.</title>
        <authorList>
            <person name="Steindorff A.S."/>
            <person name="Aguilar-Pontes M.V."/>
            <person name="Robinson A.J."/>
            <person name="Andreopoulos B."/>
            <person name="LaButti K."/>
            <person name="Kuo A."/>
            <person name="Mondo S."/>
            <person name="Riley R."/>
            <person name="Otillar R."/>
            <person name="Haridas S."/>
            <person name="Lipzen A."/>
            <person name="Grimwood J."/>
            <person name="Schmutz J."/>
            <person name="Clum A."/>
            <person name="Reid I.D."/>
            <person name="Moisan M.C."/>
            <person name="Butler G."/>
            <person name="Nguyen T.T.M."/>
            <person name="Dewar K."/>
            <person name="Conant G."/>
            <person name="Drula E."/>
            <person name="Henrissat B."/>
            <person name="Hansel C."/>
            <person name="Singer S."/>
            <person name="Hutchinson M.I."/>
            <person name="de Vries R.P."/>
            <person name="Natvig D.O."/>
            <person name="Powell A.J."/>
            <person name="Tsang A."/>
            <person name="Grigoriev I.V."/>
        </authorList>
    </citation>
    <scope>NUCLEOTIDE SEQUENCE [LARGE SCALE GENOMIC DNA]</scope>
    <source>
        <strain evidence="2 3">ATCC 22073</strain>
    </source>
</reference>
<keyword evidence="1" id="KW-0812">Transmembrane</keyword>
<evidence type="ECO:0000313" key="3">
    <source>
        <dbReference type="Proteomes" id="UP001600064"/>
    </source>
</evidence>
<protein>
    <submittedName>
        <fullName evidence="2">Uncharacterized protein</fullName>
    </submittedName>
</protein>
<gene>
    <name evidence="2" type="ORF">VTJ83DRAFT_2324</name>
</gene>
<organism evidence="2 3">
    <name type="scientific">Remersonia thermophila</name>
    <dbReference type="NCBI Taxonomy" id="72144"/>
    <lineage>
        <taxon>Eukaryota</taxon>
        <taxon>Fungi</taxon>
        <taxon>Dikarya</taxon>
        <taxon>Ascomycota</taxon>
        <taxon>Pezizomycotina</taxon>
        <taxon>Sordariomycetes</taxon>
        <taxon>Sordariomycetidae</taxon>
        <taxon>Sordariales</taxon>
        <taxon>Sordariales incertae sedis</taxon>
        <taxon>Remersonia</taxon>
    </lineage>
</organism>
<dbReference type="EMBL" id="JAZGUE010000002">
    <property type="protein sequence ID" value="KAL2270140.1"/>
    <property type="molecule type" value="Genomic_DNA"/>
</dbReference>